<evidence type="ECO:0000259" key="1">
    <source>
        <dbReference type="Pfam" id="PF01243"/>
    </source>
</evidence>
<comment type="caution">
    <text evidence="2">The sequence shown here is derived from an EMBL/GenBank/DDBJ whole genome shotgun (WGS) entry which is preliminary data.</text>
</comment>
<name>A0A554JAS1_9BACT</name>
<dbReference type="Gene3D" id="2.30.110.10">
    <property type="entry name" value="Electron Transport, Fmn-binding Protein, Chain A"/>
    <property type="match status" value="1"/>
</dbReference>
<dbReference type="Proteomes" id="UP000319613">
    <property type="component" value="Unassembled WGS sequence"/>
</dbReference>
<dbReference type="InterPro" id="IPR011576">
    <property type="entry name" value="Pyridox_Oxase_N"/>
</dbReference>
<feature type="domain" description="Pyridoxamine 5'-phosphate oxidase N-terminal" evidence="1">
    <location>
        <begin position="7"/>
        <end position="117"/>
    </location>
</feature>
<reference evidence="2 3" key="1">
    <citation type="submission" date="2017-07" db="EMBL/GenBank/DDBJ databases">
        <title>Mechanisms for carbon and nitrogen cycling indicate functional differentiation within the Candidate Phyla Radiation.</title>
        <authorList>
            <person name="Danczak R.E."/>
            <person name="Johnston M.D."/>
            <person name="Kenah C."/>
            <person name="Slattery M."/>
            <person name="Wrighton K.C."/>
            <person name="Wilkins M.J."/>
        </authorList>
    </citation>
    <scope>NUCLEOTIDE SEQUENCE [LARGE SCALE GENOMIC DNA]</scope>
    <source>
        <strain evidence="2">Gr01-1014_77</strain>
    </source>
</reference>
<evidence type="ECO:0000313" key="3">
    <source>
        <dbReference type="Proteomes" id="UP000319613"/>
    </source>
</evidence>
<evidence type="ECO:0000313" key="2">
    <source>
        <dbReference type="EMBL" id="TSC65424.1"/>
    </source>
</evidence>
<dbReference type="InterPro" id="IPR012349">
    <property type="entry name" value="Split_barrel_FMN-bd"/>
</dbReference>
<gene>
    <name evidence="2" type="ORF">G01um101477_477</name>
</gene>
<protein>
    <submittedName>
        <fullName evidence="2">Pyridoxamine 5'-phosphate oxidase-like FMN-binding protein</fullName>
    </submittedName>
</protein>
<accession>A0A554JAS1</accession>
<dbReference type="Pfam" id="PF01243">
    <property type="entry name" value="PNPOx_N"/>
    <property type="match status" value="1"/>
</dbReference>
<sequence length="155" mass="17821">MNEKEIAKEIISKILYITLATASKDGKPWNTPLYSAYDSEYNFYWLSDQNGQHSQNIKENPEVALVIYDSTVSEGQGRGVYIQGKASELTDIDEIEKALGYIYGRKNKQPRQFIEFQGDYPRRVYKVVSEKFWVNGSETTNGNFVDIKTEVDLRS</sequence>
<dbReference type="AlphaFoldDB" id="A0A554JAS1"/>
<organism evidence="2 3">
    <name type="scientific">Candidatus Doudnabacteria bacterium Gr01-1014_77</name>
    <dbReference type="NCBI Taxonomy" id="2017133"/>
    <lineage>
        <taxon>Bacteria</taxon>
        <taxon>Candidatus Doudnaibacteriota</taxon>
    </lineage>
</organism>
<proteinExistence type="predicted"/>
<dbReference type="SUPFAM" id="SSF50475">
    <property type="entry name" value="FMN-binding split barrel"/>
    <property type="match status" value="1"/>
</dbReference>
<dbReference type="EMBL" id="VMFF01000046">
    <property type="protein sequence ID" value="TSC65424.1"/>
    <property type="molecule type" value="Genomic_DNA"/>
</dbReference>